<reference evidence="1" key="1">
    <citation type="journal article" date="2022" name="bioRxiv">
        <title>Sequencing and chromosome-scale assembly of the giantPleurodeles waltlgenome.</title>
        <authorList>
            <person name="Brown T."/>
            <person name="Elewa A."/>
            <person name="Iarovenko S."/>
            <person name="Subramanian E."/>
            <person name="Araus A.J."/>
            <person name="Petzold A."/>
            <person name="Susuki M."/>
            <person name="Suzuki K.-i.T."/>
            <person name="Hayashi T."/>
            <person name="Toyoda A."/>
            <person name="Oliveira C."/>
            <person name="Osipova E."/>
            <person name="Leigh N.D."/>
            <person name="Simon A."/>
            <person name="Yun M.H."/>
        </authorList>
    </citation>
    <scope>NUCLEOTIDE SEQUENCE</scope>
    <source>
        <strain evidence="1">20211129_DDA</strain>
        <tissue evidence="1">Liver</tissue>
    </source>
</reference>
<organism evidence="1 2">
    <name type="scientific">Pleurodeles waltl</name>
    <name type="common">Iberian ribbed newt</name>
    <dbReference type="NCBI Taxonomy" id="8319"/>
    <lineage>
        <taxon>Eukaryota</taxon>
        <taxon>Metazoa</taxon>
        <taxon>Chordata</taxon>
        <taxon>Craniata</taxon>
        <taxon>Vertebrata</taxon>
        <taxon>Euteleostomi</taxon>
        <taxon>Amphibia</taxon>
        <taxon>Batrachia</taxon>
        <taxon>Caudata</taxon>
        <taxon>Salamandroidea</taxon>
        <taxon>Salamandridae</taxon>
        <taxon>Pleurodelinae</taxon>
        <taxon>Pleurodeles</taxon>
    </lineage>
</organism>
<dbReference type="Proteomes" id="UP001066276">
    <property type="component" value="Chromosome 2_1"/>
</dbReference>
<keyword evidence="2" id="KW-1185">Reference proteome</keyword>
<sequence>MLRGTLLVGLEEAWIALSCRGEVQPCGRGQLILHLSRARRNQGLMRHPPQPRGGSARYAHSGAAQLRCVKGYHAETRCLCTLVGKAARAACCTTTGTARAGVVPLDTGIMSGWAERVQGDRRHEQCSTISANVDAPRTS</sequence>
<comment type="caution">
    <text evidence="1">The sequence shown here is derived from an EMBL/GenBank/DDBJ whole genome shotgun (WGS) entry which is preliminary data.</text>
</comment>
<proteinExistence type="predicted"/>
<evidence type="ECO:0000313" key="1">
    <source>
        <dbReference type="EMBL" id="KAJ1202841.1"/>
    </source>
</evidence>
<name>A0AAV7VR63_PLEWA</name>
<gene>
    <name evidence="1" type="ORF">NDU88_006636</name>
</gene>
<accession>A0AAV7VR63</accession>
<evidence type="ECO:0000313" key="2">
    <source>
        <dbReference type="Proteomes" id="UP001066276"/>
    </source>
</evidence>
<protein>
    <submittedName>
        <fullName evidence="1">Uncharacterized protein</fullName>
    </submittedName>
</protein>
<dbReference type="EMBL" id="JANPWB010000003">
    <property type="protein sequence ID" value="KAJ1202841.1"/>
    <property type="molecule type" value="Genomic_DNA"/>
</dbReference>
<dbReference type="AlphaFoldDB" id="A0AAV7VR63"/>